<reference evidence="1" key="1">
    <citation type="submission" date="2018-05" db="EMBL/GenBank/DDBJ databases">
        <authorList>
            <person name="Lanie J.A."/>
            <person name="Ng W.-L."/>
            <person name="Kazmierczak K.M."/>
            <person name="Andrzejewski T.M."/>
            <person name="Davidsen T.M."/>
            <person name="Wayne K.J."/>
            <person name="Tettelin H."/>
            <person name="Glass J.I."/>
            <person name="Rusch D."/>
            <person name="Podicherti R."/>
            <person name="Tsui H.-C.T."/>
            <person name="Winkler M.E."/>
        </authorList>
    </citation>
    <scope>NUCLEOTIDE SEQUENCE</scope>
</reference>
<dbReference type="EMBL" id="UINC01206653">
    <property type="protein sequence ID" value="SVE28379.1"/>
    <property type="molecule type" value="Genomic_DNA"/>
</dbReference>
<gene>
    <name evidence="1" type="ORF">METZ01_LOCUS481233</name>
</gene>
<dbReference type="Gene3D" id="2.130.10.10">
    <property type="entry name" value="YVTN repeat-like/Quinoprotein amine dehydrogenase"/>
    <property type="match status" value="2"/>
</dbReference>
<protein>
    <recommendedName>
        <fullName evidence="2">YncE family protein</fullName>
    </recommendedName>
</protein>
<dbReference type="PANTHER" id="PTHR47197">
    <property type="entry name" value="PROTEIN NIRF"/>
    <property type="match status" value="1"/>
</dbReference>
<dbReference type="InterPro" id="IPR015943">
    <property type="entry name" value="WD40/YVTN_repeat-like_dom_sf"/>
</dbReference>
<organism evidence="1">
    <name type="scientific">marine metagenome</name>
    <dbReference type="NCBI Taxonomy" id="408172"/>
    <lineage>
        <taxon>unclassified sequences</taxon>
        <taxon>metagenomes</taxon>
        <taxon>ecological metagenomes</taxon>
    </lineage>
</organism>
<dbReference type="InterPro" id="IPR011045">
    <property type="entry name" value="N2O_reductase_N"/>
</dbReference>
<evidence type="ECO:0008006" key="2">
    <source>
        <dbReference type="Google" id="ProtNLM"/>
    </source>
</evidence>
<evidence type="ECO:0000313" key="1">
    <source>
        <dbReference type="EMBL" id="SVE28379.1"/>
    </source>
</evidence>
<name>A0A383C8L0_9ZZZZ</name>
<dbReference type="Pfam" id="PF07676">
    <property type="entry name" value="PD40"/>
    <property type="match status" value="1"/>
</dbReference>
<proteinExistence type="predicted"/>
<dbReference type="AlphaFoldDB" id="A0A383C8L0"/>
<feature type="non-terminal residue" evidence="1">
    <location>
        <position position="183"/>
    </location>
</feature>
<dbReference type="SUPFAM" id="SSF50974">
    <property type="entry name" value="Nitrous oxide reductase, N-terminal domain"/>
    <property type="match status" value="1"/>
</dbReference>
<dbReference type="InterPro" id="IPR051200">
    <property type="entry name" value="Host-pathogen_enzymatic-act"/>
</dbReference>
<accession>A0A383C8L0</accession>
<dbReference type="InterPro" id="IPR011659">
    <property type="entry name" value="WD40"/>
</dbReference>
<sequence length="183" mass="19484">MIGEVKEMAISPRVVLTLAAFLVSLTALALEGTLLVANREGGSISFFDLATEREIARVPIGPAIPHEVAISPDGRWAVAGEYGPNGSPGQRLVVIDIVNARVMGRIDLGPASRPHDMVFLPDSRRAVATMQDSDMLALVDALALEVLRTYPTGGREGHMVRLSPDGRRAYVTSRGAEGTLSVI</sequence>
<dbReference type="PANTHER" id="PTHR47197:SF3">
    <property type="entry name" value="DIHYDRO-HEME D1 DEHYDROGENASE"/>
    <property type="match status" value="1"/>
</dbReference>